<sequence length="89" mass="9706">MAFSVEVEEWVGSLWHRFITRRASPDFPEARVELADVQRTLGLLFRAMGGGPGVGVAAAAGRDLLLRRNLLQQVAGTCRQLPVAWSDAS</sequence>
<evidence type="ECO:0000313" key="2">
    <source>
        <dbReference type="Proteomes" id="UP001595457"/>
    </source>
</evidence>
<feature type="non-terminal residue" evidence="1">
    <location>
        <position position="89"/>
    </location>
</feature>
<accession>A0ABV7AUE0</accession>
<reference evidence="2" key="1">
    <citation type="journal article" date="2019" name="Int. J. Syst. Evol. Microbiol.">
        <title>The Global Catalogue of Microorganisms (GCM) 10K type strain sequencing project: providing services to taxonomists for standard genome sequencing and annotation.</title>
        <authorList>
            <consortium name="The Broad Institute Genomics Platform"/>
            <consortium name="The Broad Institute Genome Sequencing Center for Infectious Disease"/>
            <person name="Wu L."/>
            <person name="Ma J."/>
        </authorList>
    </citation>
    <scope>NUCLEOTIDE SEQUENCE [LARGE SCALE GENOMIC DNA]</scope>
    <source>
        <strain evidence="2">KCTC 62195</strain>
    </source>
</reference>
<name>A0ABV7AUE0_9GAMM</name>
<evidence type="ECO:0000313" key="1">
    <source>
        <dbReference type="EMBL" id="MFC2973007.1"/>
    </source>
</evidence>
<comment type="caution">
    <text evidence="1">The sequence shown here is derived from an EMBL/GenBank/DDBJ whole genome shotgun (WGS) entry which is preliminary data.</text>
</comment>
<proteinExistence type="predicted"/>
<protein>
    <submittedName>
        <fullName evidence="1">Nitric oxide reductase activation protein NorD</fullName>
    </submittedName>
</protein>
<keyword evidence="2" id="KW-1185">Reference proteome</keyword>
<gene>
    <name evidence="1" type="ORF">ACFOJE_12370</name>
</gene>
<dbReference type="Proteomes" id="UP001595457">
    <property type="component" value="Unassembled WGS sequence"/>
</dbReference>
<dbReference type="EMBL" id="JBHRSJ010000022">
    <property type="protein sequence ID" value="MFC2973007.1"/>
    <property type="molecule type" value="Genomic_DNA"/>
</dbReference>
<organism evidence="1 2">
    <name type="scientific">Azotobacter bryophylli</name>
    <dbReference type="NCBI Taxonomy" id="1986537"/>
    <lineage>
        <taxon>Bacteria</taxon>
        <taxon>Pseudomonadati</taxon>
        <taxon>Pseudomonadota</taxon>
        <taxon>Gammaproteobacteria</taxon>
        <taxon>Pseudomonadales</taxon>
        <taxon>Pseudomonadaceae</taxon>
        <taxon>Azotobacter</taxon>
    </lineage>
</organism>